<accession>H2C7Y4</accession>
<dbReference type="RefSeq" id="WP_009074478.1">
    <property type="nucleotide sequence ID" value="NZ_JH597770.1"/>
</dbReference>
<evidence type="ECO:0000256" key="1">
    <source>
        <dbReference type="SAM" id="Phobius"/>
    </source>
</evidence>
<keyword evidence="1" id="KW-0472">Membrane</keyword>
<dbReference type="eggNOG" id="arCOG11007">
    <property type="taxonomic scope" value="Archaea"/>
</dbReference>
<keyword evidence="3" id="KW-1185">Reference proteome</keyword>
<dbReference type="AlphaFoldDB" id="H2C7Y4"/>
<feature type="transmembrane region" description="Helical" evidence="1">
    <location>
        <begin position="117"/>
        <end position="136"/>
    </location>
</feature>
<evidence type="ECO:0000313" key="2">
    <source>
        <dbReference type="EMBL" id="EHP68260.1"/>
    </source>
</evidence>
<sequence>MVFEQEIELLSIIILLELSIMYLILSKFYDRLKLNEQRLSDLMLLQVFREILAFVSDQDIVEQGLVGSLMNMKDRDLLDYLRSKIWDIRSDLNTISDRIAKFYDVERSLNKIRSYFFQIRWMLVITIIAIPLSLILPKELSLVTLGLAFSLELVSLYYNFISIFLYIRLSKHYSDALKSLESL</sequence>
<proteinExistence type="predicted"/>
<protein>
    <submittedName>
        <fullName evidence="2">Uncharacterized protein</fullName>
    </submittedName>
</protein>
<evidence type="ECO:0000313" key="3">
    <source>
        <dbReference type="Proteomes" id="UP000003980"/>
    </source>
</evidence>
<keyword evidence="1" id="KW-0812">Transmembrane</keyword>
<dbReference type="STRING" id="671065.MetMK1DRAFT_00026830"/>
<gene>
    <name evidence="2" type="ORF">MetMK1DRAFT_00026830</name>
</gene>
<dbReference type="OrthoDB" id="34690at2157"/>
<reference evidence="2 3" key="1">
    <citation type="submission" date="2012-01" db="EMBL/GenBank/DDBJ databases">
        <title>Improved High-Quality Draft sequence of Metallosphaera yellowstonensis MK1.</title>
        <authorList>
            <consortium name="US DOE Joint Genome Institute"/>
            <person name="Lucas S."/>
            <person name="Han J."/>
            <person name="Cheng J.-F."/>
            <person name="Goodwin L."/>
            <person name="Pitluck S."/>
            <person name="Peters L."/>
            <person name="Teshima H."/>
            <person name="Detter J.C."/>
            <person name="Han C."/>
            <person name="Tapia R."/>
            <person name="Land M."/>
            <person name="Hauser L."/>
            <person name="Kyrpides N."/>
            <person name="Kozubal M."/>
            <person name="Macur R.E."/>
            <person name="Jay Z."/>
            <person name="Inskeep W."/>
            <person name="Woyke T."/>
        </authorList>
    </citation>
    <scope>NUCLEOTIDE SEQUENCE [LARGE SCALE GENOMIC DNA]</scope>
    <source>
        <strain evidence="2 3">MK1</strain>
    </source>
</reference>
<organism evidence="2 3">
    <name type="scientific">Metallosphaera yellowstonensis MK1</name>
    <dbReference type="NCBI Taxonomy" id="671065"/>
    <lineage>
        <taxon>Archaea</taxon>
        <taxon>Thermoproteota</taxon>
        <taxon>Thermoprotei</taxon>
        <taxon>Sulfolobales</taxon>
        <taxon>Sulfolobaceae</taxon>
        <taxon>Metallosphaera</taxon>
    </lineage>
</organism>
<dbReference type="EMBL" id="JH597770">
    <property type="protein sequence ID" value="EHP68260.1"/>
    <property type="molecule type" value="Genomic_DNA"/>
</dbReference>
<dbReference type="HOGENOM" id="CLU_1431670_0_0_2"/>
<feature type="transmembrane region" description="Helical" evidence="1">
    <location>
        <begin position="6"/>
        <end position="25"/>
    </location>
</feature>
<name>H2C7Y4_9CREN</name>
<keyword evidence="1" id="KW-1133">Transmembrane helix</keyword>
<dbReference type="Proteomes" id="UP000003980">
    <property type="component" value="Unassembled WGS sequence"/>
</dbReference>
<feature type="transmembrane region" description="Helical" evidence="1">
    <location>
        <begin position="142"/>
        <end position="167"/>
    </location>
</feature>